<feature type="region of interest" description="Disordered" evidence="4">
    <location>
        <begin position="752"/>
        <end position="774"/>
    </location>
</feature>
<evidence type="ECO:0000313" key="6">
    <source>
        <dbReference type="Proteomes" id="UP000574390"/>
    </source>
</evidence>
<keyword evidence="2 3" id="KW-0175">Coiled coil</keyword>
<feature type="coiled-coil region" evidence="3">
    <location>
        <begin position="217"/>
        <end position="258"/>
    </location>
</feature>
<evidence type="ECO:0000313" key="5">
    <source>
        <dbReference type="EMBL" id="KAF4707738.1"/>
    </source>
</evidence>
<dbReference type="AlphaFoldDB" id="A0A7J6QHJ4"/>
<dbReference type="EMBL" id="JABANM010029594">
    <property type="protein sequence ID" value="KAF4707738.1"/>
    <property type="molecule type" value="Genomic_DNA"/>
</dbReference>
<organism evidence="5 6">
    <name type="scientific">Perkinsus olseni</name>
    <name type="common">Perkinsus atlanticus</name>
    <dbReference type="NCBI Taxonomy" id="32597"/>
    <lineage>
        <taxon>Eukaryota</taxon>
        <taxon>Sar</taxon>
        <taxon>Alveolata</taxon>
        <taxon>Perkinsozoa</taxon>
        <taxon>Perkinsea</taxon>
        <taxon>Perkinsida</taxon>
        <taxon>Perkinsidae</taxon>
        <taxon>Perkinsus</taxon>
    </lineage>
</organism>
<dbReference type="Proteomes" id="UP000574390">
    <property type="component" value="Unassembled WGS sequence"/>
</dbReference>
<proteinExistence type="inferred from homology"/>
<dbReference type="InterPro" id="IPR021622">
    <property type="entry name" value="Afadin/alpha-actinin-bd"/>
</dbReference>
<reference evidence="5 6" key="1">
    <citation type="submission" date="2020-04" db="EMBL/GenBank/DDBJ databases">
        <title>Perkinsus olseni comparative genomics.</title>
        <authorList>
            <person name="Bogema D.R."/>
        </authorList>
    </citation>
    <scope>NUCLEOTIDE SEQUENCE [LARGE SCALE GENOMIC DNA]</scope>
    <source>
        <strain evidence="5">ATCC PRA-205</strain>
    </source>
</reference>
<evidence type="ECO:0000256" key="3">
    <source>
        <dbReference type="SAM" id="Coils"/>
    </source>
</evidence>
<sequence>MSLVLLHRSKDVGRAMSGSAGLMSPLLGVRYKRDRGALQLRCDQCRYRVYRHAIPILAVDCTANPTHKQKLTKPPPRSLQFPEYLLPYISGKQFKKHPSWRNQKIFQCYHYTRNNRLRGINAGESSFTMLDGSASPPSIDLSFGSLDELVGDEEGNEAAREGLSDTERLAGLNHMLLALGLPQMRLQDSGSIIKAVSSLLGMREQDCRRRRGTEEKLARIQSDNKILTGKVKRLEDRVVTAQDRVKEAEARLRRAERDFHQKLSGAMQERDDWERAAHQYRGRDRQKEVENRKLAQQYVKLQRQASEMLIEKRSRLSSGGLRGGPKIRMSRQWGLGDVRSPHQYLSQYDFAGRHGLSFVPLASCMALFGAVAGAPTGASPGGAVSQTSSELHLRDEPFETLHRDTVGRLVRAKSGDCPKEVVAAVLARMPQLANPILPLLMPREETMQPQQLASWIQQSSKAVEEEIQKAQKGGKEAARSMVELEKEKYEWSLLMSESSIQVVDTVSRLTKLHQHTICGLVAKAMSLVMGDSVMRIAKAADDDDSRESTKEVTDLAVRLFLREWYHLCLCLKDILLTADRGQHEARMIVRELGRLGLAKSLCTGVGSILASLESTQQLQGQMGIPQKVSDYLVRPITTTLVDCCVLAFALVEVTGTDEIEAALALIPQTVASTVSLSAPVPFVLGDLELLTPGMTVSDQTEATTGEMRVAPPVRLSQRLTLYMAMAVMGALAPSRSRMQKLQSQLTFETMSHSDLSSTAPTAEPRQPGSSVTNKFGSEYWSSDYDTGRLLAFACTGMCGCGGKEEESSKVERTGLVYWDILGYIQDDVTPCVLAAAANSSDSPGLVLSRIVDTVMSALVLPLHRWTSLKRLETHATKYNLLPPPQAVNAPNRPNRNYLQIMVIKIITRLCLVSDKPLSQSMCMKYKDVVLNKTENFHPTATITEAAAPGGLGRGTAGPYDYPPGYGPNAAPHV</sequence>
<name>A0A7J6QHJ4_PEROL</name>
<protein>
    <submittedName>
        <fullName evidence="5">Uncharacterized protein</fullName>
    </submittedName>
</protein>
<comment type="caution">
    <text evidence="5">The sequence shown here is derived from an EMBL/GenBank/DDBJ whole genome shotgun (WGS) entry which is preliminary data.</text>
</comment>
<dbReference type="Pfam" id="PF11559">
    <property type="entry name" value="ADIP"/>
    <property type="match status" value="1"/>
</dbReference>
<evidence type="ECO:0000256" key="2">
    <source>
        <dbReference type="ARBA" id="ARBA00023054"/>
    </source>
</evidence>
<accession>A0A7J6QHJ4</accession>
<comment type="similarity">
    <text evidence="1">Belongs to the ADIP family.</text>
</comment>
<gene>
    <name evidence="5" type="ORF">FOZ62_031311</name>
</gene>
<evidence type="ECO:0000256" key="4">
    <source>
        <dbReference type="SAM" id="MobiDB-lite"/>
    </source>
</evidence>
<feature type="non-terminal residue" evidence="5">
    <location>
        <position position="973"/>
    </location>
</feature>
<evidence type="ECO:0000256" key="1">
    <source>
        <dbReference type="ARBA" id="ARBA00009291"/>
    </source>
</evidence>